<feature type="region of interest" description="Disordered" evidence="1">
    <location>
        <begin position="1"/>
        <end position="483"/>
    </location>
</feature>
<accession>A0A423TZ14</accession>
<dbReference type="Proteomes" id="UP000283509">
    <property type="component" value="Unassembled WGS sequence"/>
</dbReference>
<proteinExistence type="predicted"/>
<gene>
    <name evidence="2" type="ORF">C7M84_025149</name>
</gene>
<feature type="compositionally biased region" description="Pro residues" evidence="1">
    <location>
        <begin position="61"/>
        <end position="71"/>
    </location>
</feature>
<comment type="caution">
    <text evidence="2">The sequence shown here is derived from an EMBL/GenBank/DDBJ whole genome shotgun (WGS) entry which is preliminary data.</text>
</comment>
<protein>
    <submittedName>
        <fullName evidence="2">Uncharacterized protein</fullName>
    </submittedName>
</protein>
<evidence type="ECO:0000313" key="3">
    <source>
        <dbReference type="Proteomes" id="UP000283509"/>
    </source>
</evidence>
<reference evidence="2 3" key="2">
    <citation type="submission" date="2019-01" db="EMBL/GenBank/DDBJ databases">
        <title>The decoding of complex shrimp genome reveals the adaptation for benthos swimmer, frequently molting mechanism and breeding impact on genome.</title>
        <authorList>
            <person name="Sun Y."/>
            <person name="Gao Y."/>
            <person name="Yu Y."/>
        </authorList>
    </citation>
    <scope>NUCLEOTIDE SEQUENCE [LARGE SCALE GENOMIC DNA]</scope>
    <source>
        <tissue evidence="2">Muscle</tissue>
    </source>
</reference>
<evidence type="ECO:0000313" key="2">
    <source>
        <dbReference type="EMBL" id="ROT81698.1"/>
    </source>
</evidence>
<feature type="compositionally biased region" description="Low complexity" evidence="1">
    <location>
        <begin position="274"/>
        <end position="292"/>
    </location>
</feature>
<feature type="compositionally biased region" description="Basic and acidic residues" evidence="1">
    <location>
        <begin position="228"/>
        <end position="237"/>
    </location>
</feature>
<name>A0A423TZ14_PENVA</name>
<feature type="compositionally biased region" description="Basic residues" evidence="1">
    <location>
        <begin position="356"/>
        <end position="365"/>
    </location>
</feature>
<dbReference type="AlphaFoldDB" id="A0A423TZ14"/>
<organism evidence="2 3">
    <name type="scientific">Penaeus vannamei</name>
    <name type="common">Whiteleg shrimp</name>
    <name type="synonym">Litopenaeus vannamei</name>
    <dbReference type="NCBI Taxonomy" id="6689"/>
    <lineage>
        <taxon>Eukaryota</taxon>
        <taxon>Metazoa</taxon>
        <taxon>Ecdysozoa</taxon>
        <taxon>Arthropoda</taxon>
        <taxon>Crustacea</taxon>
        <taxon>Multicrustacea</taxon>
        <taxon>Malacostraca</taxon>
        <taxon>Eumalacostraca</taxon>
        <taxon>Eucarida</taxon>
        <taxon>Decapoda</taxon>
        <taxon>Dendrobranchiata</taxon>
        <taxon>Penaeoidea</taxon>
        <taxon>Penaeidae</taxon>
        <taxon>Penaeus</taxon>
    </lineage>
</organism>
<dbReference type="EMBL" id="QCYY01000932">
    <property type="protein sequence ID" value="ROT81698.1"/>
    <property type="molecule type" value="Genomic_DNA"/>
</dbReference>
<sequence length="483" mass="50444">MMRPWVSPYCCRRGPSANTTANRGPSCATPREGTPSARPTTPAPVNASLSRWRARSNGPPAANPAAPPLAPPATLAGRPPEGGQLRPAPAPGDPAAFQPSPARSAGGGRGPRVDLPPPRGEAQPAGCNPAPPPAQGRPPPGPEGELATAAFGRRWFPPTVVGAALSPHDRGQGRSAPGATEGSPSDGPGSQARASPCPRKTRQTGQTDRQRAWGPKGQGKAQAVPWPAKEDVAERPRWAGRPPANPARSLRPGGGTGERTARETRGRRRRRHTAGQGRRSAPAARAPTPARSATREHPHPTASPYSWRRRPAANTTSDRAFHPRRHGGKDRAGDAPPPPPPHSRPRAALGSGGPRSHPRPLRHPRTPAPDRLSLQLAAQARSQHDQRQGLPSAAARGKGPSGRRAAAAAAATQQAKGGARLRRPALPAPPGSPLRHPRTPHPTASPYSWRRRPAANTTRDRAFHPSGRNGSLAGARGTPPGRS</sequence>
<feature type="compositionally biased region" description="Pro residues" evidence="1">
    <location>
        <begin position="129"/>
        <end position="142"/>
    </location>
</feature>
<feature type="compositionally biased region" description="Low complexity" evidence="1">
    <location>
        <begin position="391"/>
        <end position="418"/>
    </location>
</feature>
<keyword evidence="3" id="KW-1185">Reference proteome</keyword>
<reference evidence="2 3" key="1">
    <citation type="submission" date="2018-04" db="EMBL/GenBank/DDBJ databases">
        <authorList>
            <person name="Zhang X."/>
            <person name="Yuan J."/>
            <person name="Li F."/>
            <person name="Xiang J."/>
        </authorList>
    </citation>
    <scope>NUCLEOTIDE SEQUENCE [LARGE SCALE GENOMIC DNA]</scope>
    <source>
        <tissue evidence="2">Muscle</tissue>
    </source>
</reference>
<evidence type="ECO:0000256" key="1">
    <source>
        <dbReference type="SAM" id="MobiDB-lite"/>
    </source>
</evidence>